<protein>
    <submittedName>
        <fullName evidence="3">Uncharacterized protein</fullName>
    </submittedName>
</protein>
<dbReference type="EMBL" id="QYBB01000005">
    <property type="protein sequence ID" value="RYC32792.1"/>
    <property type="molecule type" value="Genomic_DNA"/>
</dbReference>
<evidence type="ECO:0000256" key="1">
    <source>
        <dbReference type="SAM" id="MobiDB-lite"/>
    </source>
</evidence>
<evidence type="ECO:0000313" key="3">
    <source>
        <dbReference type="EMBL" id="RYC32792.1"/>
    </source>
</evidence>
<keyword evidence="2" id="KW-0472">Membrane</keyword>
<evidence type="ECO:0000313" key="4">
    <source>
        <dbReference type="Proteomes" id="UP000290759"/>
    </source>
</evidence>
<dbReference type="Proteomes" id="UP000290759">
    <property type="component" value="Unassembled WGS sequence"/>
</dbReference>
<accession>A0A4Q2U8M7</accession>
<feature type="compositionally biased region" description="Low complexity" evidence="1">
    <location>
        <begin position="7"/>
        <end position="17"/>
    </location>
</feature>
<dbReference type="AlphaFoldDB" id="A0A4Q2U8M7"/>
<evidence type="ECO:0000256" key="2">
    <source>
        <dbReference type="SAM" id="Phobius"/>
    </source>
</evidence>
<reference evidence="3 4" key="1">
    <citation type="submission" date="2018-12" db="EMBL/GenBank/DDBJ databases">
        <authorList>
            <person name="Grouzdev D.S."/>
            <person name="Krutkina M.S."/>
        </authorList>
    </citation>
    <scope>NUCLEOTIDE SEQUENCE [LARGE SCALE GENOMIC DNA]</scope>
    <source>
        <strain evidence="3 4">RmlP026</strain>
    </source>
</reference>
<comment type="caution">
    <text evidence="3">The sequence shown here is derived from an EMBL/GenBank/DDBJ whole genome shotgun (WGS) entry which is preliminary data.</text>
</comment>
<gene>
    <name evidence="3" type="ORF">D3273_06825</name>
</gene>
<proteinExistence type="predicted"/>
<dbReference type="RefSeq" id="WP_129224825.1">
    <property type="nucleotide sequence ID" value="NZ_QYBB01000005.1"/>
</dbReference>
<sequence>MQRADDPPVNAPDAASPRPSNNPISAALLAGLACMPLVIATGFLVDRTSDRATAAVPVDISVLALRGQFDAAPDRRPSLPARAGY</sequence>
<keyword evidence="4" id="KW-1185">Reference proteome</keyword>
<reference evidence="3 4" key="2">
    <citation type="submission" date="2019-02" db="EMBL/GenBank/DDBJ databases">
        <title>'Lichenibacterium ramalinii' gen. nov. sp. nov., 'Lichenibacterium minor' gen. nov. sp. nov.</title>
        <authorList>
            <person name="Pankratov T."/>
        </authorList>
    </citation>
    <scope>NUCLEOTIDE SEQUENCE [LARGE SCALE GENOMIC DNA]</scope>
    <source>
        <strain evidence="3 4">RmlP026</strain>
    </source>
</reference>
<keyword evidence="2" id="KW-1133">Transmembrane helix</keyword>
<name>A0A4Q2U8M7_9HYPH</name>
<feature type="transmembrane region" description="Helical" evidence="2">
    <location>
        <begin position="24"/>
        <end position="45"/>
    </location>
</feature>
<keyword evidence="2" id="KW-0812">Transmembrane</keyword>
<organism evidence="3 4">
    <name type="scientific">Lichenibacterium minor</name>
    <dbReference type="NCBI Taxonomy" id="2316528"/>
    <lineage>
        <taxon>Bacteria</taxon>
        <taxon>Pseudomonadati</taxon>
        <taxon>Pseudomonadota</taxon>
        <taxon>Alphaproteobacteria</taxon>
        <taxon>Hyphomicrobiales</taxon>
        <taxon>Lichenihabitantaceae</taxon>
        <taxon>Lichenibacterium</taxon>
    </lineage>
</organism>
<dbReference type="PROSITE" id="PS51257">
    <property type="entry name" value="PROKAR_LIPOPROTEIN"/>
    <property type="match status" value="1"/>
</dbReference>
<feature type="region of interest" description="Disordered" evidence="1">
    <location>
        <begin position="1"/>
        <end position="22"/>
    </location>
</feature>